<dbReference type="Proteomes" id="UP001253193">
    <property type="component" value="Unassembled WGS sequence"/>
</dbReference>
<sequence length="183" mass="20946">MISNNNSSQNLGFTPIDHEEVFNLSPKLKDLFEKLGEFDVHFKQPDHVKVSIENNQRLIQGSMTMPHSPEIVDFELSTDYLMTNANLITMTRIDGSEIWGDNISVSNEMKITNPNELKSELTNAMSYSASETSMQNTKSLDDASHSLDKQIEMKNQHLQKHQNKPESIDPKYAEQVNPRRLMH</sequence>
<feature type="compositionally biased region" description="Basic and acidic residues" evidence="1">
    <location>
        <begin position="163"/>
        <end position="172"/>
    </location>
</feature>
<reference evidence="2" key="1">
    <citation type="submission" date="2023-06" db="EMBL/GenBank/DDBJ databases">
        <title>Genomic Diversity of Vibrio spp. and Metagenomic Analysis of Pathogens in Florida Gulf Coastal Waters Following Hurricane Ian.</title>
        <authorList>
            <person name="Brumfield K.D."/>
        </authorList>
    </citation>
    <scope>NUCLEOTIDE SEQUENCE</scope>
    <source>
        <strain evidence="2">WBS2B-138</strain>
    </source>
</reference>
<evidence type="ECO:0000313" key="2">
    <source>
        <dbReference type="EMBL" id="MDS1820969.1"/>
    </source>
</evidence>
<dbReference type="EMBL" id="JAUHGG010000003">
    <property type="protein sequence ID" value="MDS1820969.1"/>
    <property type="molecule type" value="Genomic_DNA"/>
</dbReference>
<proteinExistence type="predicted"/>
<comment type="caution">
    <text evidence="2">The sequence shown here is derived from an EMBL/GenBank/DDBJ whole genome shotgun (WGS) entry which is preliminary data.</text>
</comment>
<feature type="region of interest" description="Disordered" evidence="1">
    <location>
        <begin position="155"/>
        <end position="183"/>
    </location>
</feature>
<evidence type="ECO:0000313" key="3">
    <source>
        <dbReference type="Proteomes" id="UP001253193"/>
    </source>
</evidence>
<accession>A0AAW8PZX8</accession>
<gene>
    <name evidence="2" type="ORF">QX249_09895</name>
</gene>
<protein>
    <submittedName>
        <fullName evidence="2">Uncharacterized protein</fullName>
    </submittedName>
</protein>
<dbReference type="AlphaFoldDB" id="A0AAW8PZX8"/>
<organism evidence="2 3">
    <name type="scientific">Vibrio parahaemolyticus</name>
    <dbReference type="NCBI Taxonomy" id="670"/>
    <lineage>
        <taxon>Bacteria</taxon>
        <taxon>Pseudomonadati</taxon>
        <taxon>Pseudomonadota</taxon>
        <taxon>Gammaproteobacteria</taxon>
        <taxon>Vibrionales</taxon>
        <taxon>Vibrionaceae</taxon>
        <taxon>Vibrio</taxon>
    </lineage>
</organism>
<name>A0AAW8PZX8_VIBPH</name>
<dbReference type="RefSeq" id="WP_311019755.1">
    <property type="nucleotide sequence ID" value="NZ_JAUHGG010000003.1"/>
</dbReference>
<evidence type="ECO:0000256" key="1">
    <source>
        <dbReference type="SAM" id="MobiDB-lite"/>
    </source>
</evidence>